<evidence type="ECO:0000313" key="3">
    <source>
        <dbReference type="Proteomes" id="UP001611383"/>
    </source>
</evidence>
<sequence>MQHSPPARLLRSVSIALLLAACASPSSDSPTPTSPPGPSTGLQGVVVVAPAGAAVAATELQVLPAAGGPAVATTQSDEHGRYALALPAGDYTLTLRKAGYAASRVEGVRIPGGGPTQLNLIQQRAFHPSWPTEAPRVDVGDVLENGSYDADNYLPYEVSVDPAGPLPTQMIYAAIGKTPGSAWASGESQAFTQTDTTGSRFLLPRAYVGLGPTTFEVVAYDANNNRTHVIRHVTFTSVLPSTPGQPLAPPVLQSTLAVTFGKALEALDVRPAAAPEGASLFVNVHWSPAADVPICSSPLITTPYQYRVERRIGWGAFKPIATLPGWSVGQDLDGDACGDIIYTTDYRDTSADLQPGIPATYRVIAFNDTQETAPSNTRTSTPLPAFDVRLTGPAAEATGVSTSPTFTWQPSQTVGAIRVYNGLLWDTISGNSNLNFSSAQPRLVNRESFTWNEDGNYTGSYYEQLQPGRTYEWQLSLAFAADSATSPTAVSVAADSYGVYGPFTVASTDVFRFTTAP</sequence>
<feature type="chain" id="PRO_5046762975" evidence="1">
    <location>
        <begin position="29"/>
        <end position="517"/>
    </location>
</feature>
<dbReference type="RefSeq" id="WP_395808909.1">
    <property type="nucleotide sequence ID" value="NZ_CP043494.1"/>
</dbReference>
<dbReference type="SUPFAM" id="SSF49452">
    <property type="entry name" value="Starch-binding domain-like"/>
    <property type="match status" value="1"/>
</dbReference>
<evidence type="ECO:0000256" key="1">
    <source>
        <dbReference type="SAM" id="SignalP"/>
    </source>
</evidence>
<feature type="signal peptide" evidence="1">
    <location>
        <begin position="1"/>
        <end position="28"/>
    </location>
</feature>
<dbReference type="Gene3D" id="2.60.40.10">
    <property type="entry name" value="Immunoglobulins"/>
    <property type="match status" value="1"/>
</dbReference>
<dbReference type="Proteomes" id="UP001611383">
    <property type="component" value="Chromosome"/>
</dbReference>
<dbReference type="SUPFAM" id="SSF49265">
    <property type="entry name" value="Fibronectin type III"/>
    <property type="match status" value="1"/>
</dbReference>
<name>A0ABY9X458_9BACT</name>
<dbReference type="EMBL" id="CP043494">
    <property type="protein sequence ID" value="WNG50162.1"/>
    <property type="molecule type" value="Genomic_DNA"/>
</dbReference>
<gene>
    <name evidence="2" type="ORF">F0U60_43080</name>
</gene>
<dbReference type="Pfam" id="PF13620">
    <property type="entry name" value="CarboxypepD_reg"/>
    <property type="match status" value="1"/>
</dbReference>
<dbReference type="InterPro" id="IPR013784">
    <property type="entry name" value="Carb-bd-like_fold"/>
</dbReference>
<organism evidence="2 3">
    <name type="scientific">Archangium minus</name>
    <dbReference type="NCBI Taxonomy" id="83450"/>
    <lineage>
        <taxon>Bacteria</taxon>
        <taxon>Pseudomonadati</taxon>
        <taxon>Myxococcota</taxon>
        <taxon>Myxococcia</taxon>
        <taxon>Myxococcales</taxon>
        <taxon>Cystobacterineae</taxon>
        <taxon>Archangiaceae</taxon>
        <taxon>Archangium</taxon>
    </lineage>
</organism>
<dbReference type="InterPro" id="IPR013783">
    <property type="entry name" value="Ig-like_fold"/>
</dbReference>
<proteinExistence type="predicted"/>
<reference evidence="2 3" key="1">
    <citation type="submission" date="2019-08" db="EMBL/GenBank/DDBJ databases">
        <title>Archangium and Cystobacter genomes.</title>
        <authorList>
            <person name="Chen I.-C.K."/>
            <person name="Wielgoss S."/>
        </authorList>
    </citation>
    <scope>NUCLEOTIDE SEQUENCE [LARGE SCALE GENOMIC DNA]</scope>
    <source>
        <strain evidence="2 3">Cbm 6</strain>
    </source>
</reference>
<protein>
    <submittedName>
        <fullName evidence="2">Carboxypeptidase regulatory-like domain-containing protein</fullName>
    </submittedName>
</protein>
<evidence type="ECO:0000313" key="2">
    <source>
        <dbReference type="EMBL" id="WNG50162.1"/>
    </source>
</evidence>
<keyword evidence="3" id="KW-1185">Reference proteome</keyword>
<accession>A0ABY9X458</accession>
<dbReference type="InterPro" id="IPR036116">
    <property type="entry name" value="FN3_sf"/>
</dbReference>
<keyword evidence="1" id="KW-0732">Signal</keyword>
<dbReference type="Gene3D" id="2.60.40.1120">
    <property type="entry name" value="Carboxypeptidase-like, regulatory domain"/>
    <property type="match status" value="1"/>
</dbReference>